<comment type="caution">
    <text evidence="1">The sequence shown here is derived from an EMBL/GenBank/DDBJ whole genome shotgun (WGS) entry which is preliminary data.</text>
</comment>
<protein>
    <submittedName>
        <fullName evidence="1">ENR1 protein</fullName>
    </submittedName>
</protein>
<gene>
    <name evidence="1" type="primary">Erv31_7</name>
    <name evidence="1" type="ORF">GEOCAL_R13938</name>
</gene>
<feature type="non-terminal residue" evidence="1">
    <location>
        <position position="58"/>
    </location>
</feature>
<proteinExistence type="predicted"/>
<organism evidence="1 2">
    <name type="scientific">Geococcyx californianus</name>
    <name type="common">Greater roadrunner</name>
    <name type="synonym">Saurothera californiana</name>
    <dbReference type="NCBI Taxonomy" id="8947"/>
    <lineage>
        <taxon>Eukaryota</taxon>
        <taxon>Metazoa</taxon>
        <taxon>Chordata</taxon>
        <taxon>Craniata</taxon>
        <taxon>Vertebrata</taxon>
        <taxon>Euteleostomi</taxon>
        <taxon>Archelosauria</taxon>
        <taxon>Archosauria</taxon>
        <taxon>Dinosauria</taxon>
        <taxon>Saurischia</taxon>
        <taxon>Theropoda</taxon>
        <taxon>Coelurosauria</taxon>
        <taxon>Aves</taxon>
        <taxon>Neognathae</taxon>
        <taxon>Neoaves</taxon>
        <taxon>Otidimorphae</taxon>
        <taxon>Cuculiformes</taxon>
        <taxon>Neomorphidae</taxon>
        <taxon>Geococcyx</taxon>
    </lineage>
</organism>
<name>A0A7K4JUV3_GEOCA</name>
<dbReference type="Gene3D" id="1.10.287.210">
    <property type="match status" value="1"/>
</dbReference>
<accession>A0A7K4JUV3</accession>
<dbReference type="Proteomes" id="UP000531151">
    <property type="component" value="Unassembled WGS sequence"/>
</dbReference>
<dbReference type="EMBL" id="VWPV01187975">
    <property type="protein sequence ID" value="NWH69062.1"/>
    <property type="molecule type" value="Genomic_DNA"/>
</dbReference>
<dbReference type="AlphaFoldDB" id="A0A7K4JUV3"/>
<keyword evidence="2" id="KW-1185">Reference proteome</keyword>
<dbReference type="SUPFAM" id="SSF58069">
    <property type="entry name" value="Virus ectodomain"/>
    <property type="match status" value="1"/>
</dbReference>
<sequence length="58" mass="6441">LLSRITRLQAVIEMTANGAAQALELISSQLSQTKSVGYQNRLALDYLLFVESLIYQVV</sequence>
<evidence type="ECO:0000313" key="1">
    <source>
        <dbReference type="EMBL" id="NWH69062.1"/>
    </source>
</evidence>
<feature type="non-terminal residue" evidence="1">
    <location>
        <position position="1"/>
    </location>
</feature>
<reference evidence="1 2" key="1">
    <citation type="submission" date="2019-09" db="EMBL/GenBank/DDBJ databases">
        <title>Bird 10,000 Genomes (B10K) Project - Family phase.</title>
        <authorList>
            <person name="Zhang G."/>
        </authorList>
    </citation>
    <scope>NUCLEOTIDE SEQUENCE [LARGE SCALE GENOMIC DNA]</scope>
    <source>
        <strain evidence="1">B10K-CU-031-07</strain>
        <tissue evidence="1">Muscle</tissue>
    </source>
</reference>
<evidence type="ECO:0000313" key="2">
    <source>
        <dbReference type="Proteomes" id="UP000531151"/>
    </source>
</evidence>